<proteinExistence type="inferred from homology"/>
<evidence type="ECO:0000313" key="12">
    <source>
        <dbReference type="Proteomes" id="UP001558652"/>
    </source>
</evidence>
<evidence type="ECO:0000313" key="11">
    <source>
        <dbReference type="EMBL" id="KAL1137685.1"/>
    </source>
</evidence>
<evidence type="ECO:0000256" key="8">
    <source>
        <dbReference type="ARBA" id="ARBA00023224"/>
    </source>
</evidence>
<dbReference type="InterPro" id="IPR000276">
    <property type="entry name" value="GPCR_Rhodpsn"/>
</dbReference>
<keyword evidence="6 9" id="KW-0472">Membrane</keyword>
<keyword evidence="8" id="KW-0807">Transducer</keyword>
<feature type="transmembrane region" description="Helical" evidence="9">
    <location>
        <begin position="57"/>
        <end position="86"/>
    </location>
</feature>
<name>A0ABD0YNX6_9HEMI</name>
<evidence type="ECO:0000256" key="4">
    <source>
        <dbReference type="ARBA" id="ARBA00022989"/>
    </source>
</evidence>
<dbReference type="GO" id="GO:0016020">
    <property type="term" value="C:membrane"/>
    <property type="evidence" value="ECO:0007669"/>
    <property type="project" value="UniProtKB-SubCell"/>
</dbReference>
<keyword evidence="5" id="KW-0297">G-protein coupled receptor</keyword>
<organism evidence="11 12">
    <name type="scientific">Ranatra chinensis</name>
    <dbReference type="NCBI Taxonomy" id="642074"/>
    <lineage>
        <taxon>Eukaryota</taxon>
        <taxon>Metazoa</taxon>
        <taxon>Ecdysozoa</taxon>
        <taxon>Arthropoda</taxon>
        <taxon>Hexapoda</taxon>
        <taxon>Insecta</taxon>
        <taxon>Pterygota</taxon>
        <taxon>Neoptera</taxon>
        <taxon>Paraneoptera</taxon>
        <taxon>Hemiptera</taxon>
        <taxon>Heteroptera</taxon>
        <taxon>Panheteroptera</taxon>
        <taxon>Nepomorpha</taxon>
        <taxon>Nepidae</taxon>
        <taxon>Ranatrinae</taxon>
        <taxon>Ranatra</taxon>
    </lineage>
</organism>
<dbReference type="PROSITE" id="PS50262">
    <property type="entry name" value="G_PROTEIN_RECEP_F1_2"/>
    <property type="match status" value="1"/>
</dbReference>
<keyword evidence="3 9" id="KW-0812">Transmembrane</keyword>
<dbReference type="PRINTS" id="PR00237">
    <property type="entry name" value="GPCRRHODOPSN"/>
</dbReference>
<feature type="transmembrane region" description="Helical" evidence="9">
    <location>
        <begin position="12"/>
        <end position="36"/>
    </location>
</feature>
<dbReference type="Proteomes" id="UP001558652">
    <property type="component" value="Unassembled WGS sequence"/>
</dbReference>
<dbReference type="PANTHER" id="PTHR24243">
    <property type="entry name" value="G-PROTEIN COUPLED RECEPTOR"/>
    <property type="match status" value="1"/>
</dbReference>
<dbReference type="GO" id="GO:0004930">
    <property type="term" value="F:G protein-coupled receptor activity"/>
    <property type="evidence" value="ECO:0007669"/>
    <property type="project" value="UniProtKB-KW"/>
</dbReference>
<sequence length="210" mass="23906">MQVDTFWPAFYFFVSITLFFGLPLAVLIILYSVIALHLMANPGLTQSSSALRYRRQVVLMLGTVVFSFFVCLLPFRALTLCILIATPEYIKSFGTQNFYEFIIFCRIMVYLNSAINPILYNLMSSKFRDGFRKLLGLKSRRDHLNRKDTVTITSLTSSSRKASSDHLIKRSVISMTSIEDRKKLDGGSISTTIKILNKGRTIVRADESYV</sequence>
<dbReference type="Gene3D" id="1.20.1070.10">
    <property type="entry name" value="Rhodopsin 7-helix transmembrane proteins"/>
    <property type="match status" value="1"/>
</dbReference>
<dbReference type="EMBL" id="JBFDAA010000004">
    <property type="protein sequence ID" value="KAL1137685.1"/>
    <property type="molecule type" value="Genomic_DNA"/>
</dbReference>
<gene>
    <name evidence="11" type="ORF">AAG570_009381</name>
</gene>
<reference evidence="11 12" key="1">
    <citation type="submission" date="2024-07" db="EMBL/GenBank/DDBJ databases">
        <title>Chromosome-level genome assembly of the water stick insect Ranatra chinensis (Heteroptera: Nepidae).</title>
        <authorList>
            <person name="Liu X."/>
        </authorList>
    </citation>
    <scope>NUCLEOTIDE SEQUENCE [LARGE SCALE GENOMIC DNA]</scope>
    <source>
        <strain evidence="11">Cailab_2021Rc</strain>
        <tissue evidence="11">Muscle</tissue>
    </source>
</reference>
<evidence type="ECO:0000256" key="6">
    <source>
        <dbReference type="ARBA" id="ARBA00023136"/>
    </source>
</evidence>
<dbReference type="InterPro" id="IPR017452">
    <property type="entry name" value="GPCR_Rhodpsn_7TM"/>
</dbReference>
<accession>A0ABD0YNX6</accession>
<evidence type="ECO:0000256" key="2">
    <source>
        <dbReference type="ARBA" id="ARBA00010663"/>
    </source>
</evidence>
<dbReference type="AlphaFoldDB" id="A0ABD0YNX6"/>
<keyword evidence="12" id="KW-1185">Reference proteome</keyword>
<dbReference type="PANTHER" id="PTHR24243:SF233">
    <property type="entry name" value="THYROTROPIN-RELEASING HORMONE RECEPTOR"/>
    <property type="match status" value="1"/>
</dbReference>
<keyword evidence="4 9" id="KW-1133">Transmembrane helix</keyword>
<protein>
    <recommendedName>
        <fullName evidence="10">G-protein coupled receptors family 1 profile domain-containing protein</fullName>
    </recommendedName>
</protein>
<keyword evidence="7" id="KW-0675">Receptor</keyword>
<comment type="similarity">
    <text evidence="2">Belongs to the G-protein coupled receptor 1 family.</text>
</comment>
<evidence type="ECO:0000256" key="7">
    <source>
        <dbReference type="ARBA" id="ARBA00023170"/>
    </source>
</evidence>
<comment type="subcellular location">
    <subcellularLocation>
        <location evidence="1">Membrane</location>
        <topology evidence="1">Multi-pass membrane protein</topology>
    </subcellularLocation>
</comment>
<evidence type="ECO:0000256" key="5">
    <source>
        <dbReference type="ARBA" id="ARBA00023040"/>
    </source>
</evidence>
<dbReference type="Pfam" id="PF00001">
    <property type="entry name" value="7tm_1"/>
    <property type="match status" value="1"/>
</dbReference>
<feature type="domain" description="G-protein coupled receptors family 1 profile" evidence="10">
    <location>
        <begin position="1"/>
        <end position="120"/>
    </location>
</feature>
<comment type="caution">
    <text evidence="11">The sequence shown here is derived from an EMBL/GenBank/DDBJ whole genome shotgun (WGS) entry which is preliminary data.</text>
</comment>
<dbReference type="SUPFAM" id="SSF81321">
    <property type="entry name" value="Family A G protein-coupled receptor-like"/>
    <property type="match status" value="1"/>
</dbReference>
<feature type="transmembrane region" description="Helical" evidence="9">
    <location>
        <begin position="98"/>
        <end position="123"/>
    </location>
</feature>
<evidence type="ECO:0000256" key="9">
    <source>
        <dbReference type="SAM" id="Phobius"/>
    </source>
</evidence>
<evidence type="ECO:0000256" key="3">
    <source>
        <dbReference type="ARBA" id="ARBA00022692"/>
    </source>
</evidence>
<evidence type="ECO:0000259" key="10">
    <source>
        <dbReference type="PROSITE" id="PS50262"/>
    </source>
</evidence>
<evidence type="ECO:0000256" key="1">
    <source>
        <dbReference type="ARBA" id="ARBA00004141"/>
    </source>
</evidence>